<dbReference type="Pfam" id="PF13360">
    <property type="entry name" value="PQQ_2"/>
    <property type="match status" value="1"/>
</dbReference>
<name>A0ABQ2ZF75_9ACTN</name>
<dbReference type="InterPro" id="IPR002372">
    <property type="entry name" value="PQQ_rpt_dom"/>
</dbReference>
<dbReference type="InterPro" id="IPR015943">
    <property type="entry name" value="WD40/YVTN_repeat-like_dom_sf"/>
</dbReference>
<proteinExistence type="predicted"/>
<evidence type="ECO:0000259" key="1">
    <source>
        <dbReference type="Pfam" id="PF13360"/>
    </source>
</evidence>
<accession>A0ABQ2ZF75</accession>
<dbReference type="SMART" id="SM00564">
    <property type="entry name" value="PQQ"/>
    <property type="match status" value="4"/>
</dbReference>
<evidence type="ECO:0000313" key="2">
    <source>
        <dbReference type="EMBL" id="GGY11460.1"/>
    </source>
</evidence>
<keyword evidence="3" id="KW-1185">Reference proteome</keyword>
<sequence>MPVTLHERLAYVAASDSLQAVDTATGEVLSTFRPRHKALYTDKHFDASTVVDGVIAGRVKETGDETRLKALDLNTGETRWTAEKADYKATVAAAGPHLLLHTRPGVAFASQPASSLIDVRTGKVAKDIDGHFSGECTFDGLDNTICHTIEAPDKRVFAVDAKTGDMRWQLPDPAANRIAPEVTSVYKGRVYGTTRDNGPIALNSRTGADIRTSPELAPILVNGYTGLTIDEGTVVAHHAAS</sequence>
<dbReference type="InterPro" id="IPR018391">
    <property type="entry name" value="PQQ_b-propeller_rpt"/>
</dbReference>
<dbReference type="Gene3D" id="2.140.10.10">
    <property type="entry name" value="Quinoprotein alcohol dehydrogenase-like superfamily"/>
    <property type="match status" value="1"/>
</dbReference>
<feature type="domain" description="Pyrrolo-quinoline quinone repeat" evidence="1">
    <location>
        <begin position="17"/>
        <end position="234"/>
    </location>
</feature>
<dbReference type="Proteomes" id="UP000659223">
    <property type="component" value="Unassembled WGS sequence"/>
</dbReference>
<reference evidence="3" key="1">
    <citation type="journal article" date="2019" name="Int. J. Syst. Evol. Microbiol.">
        <title>The Global Catalogue of Microorganisms (GCM) 10K type strain sequencing project: providing services to taxonomists for standard genome sequencing and annotation.</title>
        <authorList>
            <consortium name="The Broad Institute Genomics Platform"/>
            <consortium name="The Broad Institute Genome Sequencing Center for Infectious Disease"/>
            <person name="Wu L."/>
            <person name="Ma J."/>
        </authorList>
    </citation>
    <scope>NUCLEOTIDE SEQUENCE [LARGE SCALE GENOMIC DNA]</scope>
    <source>
        <strain evidence="3">JCM 4586</strain>
    </source>
</reference>
<evidence type="ECO:0000313" key="3">
    <source>
        <dbReference type="Proteomes" id="UP000659223"/>
    </source>
</evidence>
<gene>
    <name evidence="2" type="ORF">GCM10010324_67750</name>
</gene>
<dbReference type="InterPro" id="IPR011047">
    <property type="entry name" value="Quinoprotein_ADH-like_sf"/>
</dbReference>
<dbReference type="RefSeq" id="WP_190025605.1">
    <property type="nucleotide sequence ID" value="NZ_BMUT01000025.1"/>
</dbReference>
<dbReference type="EMBL" id="BMUT01000025">
    <property type="protein sequence ID" value="GGY11460.1"/>
    <property type="molecule type" value="Genomic_DNA"/>
</dbReference>
<protein>
    <recommendedName>
        <fullName evidence="1">Pyrrolo-quinoline quinone repeat domain-containing protein</fullName>
    </recommendedName>
</protein>
<dbReference type="Gene3D" id="2.130.10.10">
    <property type="entry name" value="YVTN repeat-like/Quinoprotein amine dehydrogenase"/>
    <property type="match status" value="1"/>
</dbReference>
<comment type="caution">
    <text evidence="2">The sequence shown here is derived from an EMBL/GenBank/DDBJ whole genome shotgun (WGS) entry which is preliminary data.</text>
</comment>
<organism evidence="2 3">
    <name type="scientific">Streptomyces hiroshimensis</name>
    <dbReference type="NCBI Taxonomy" id="66424"/>
    <lineage>
        <taxon>Bacteria</taxon>
        <taxon>Bacillati</taxon>
        <taxon>Actinomycetota</taxon>
        <taxon>Actinomycetes</taxon>
        <taxon>Kitasatosporales</taxon>
        <taxon>Streptomycetaceae</taxon>
        <taxon>Streptomyces</taxon>
    </lineage>
</organism>
<dbReference type="SUPFAM" id="SSF50998">
    <property type="entry name" value="Quinoprotein alcohol dehydrogenase-like"/>
    <property type="match status" value="1"/>
</dbReference>